<dbReference type="PROSITE" id="PS50042">
    <property type="entry name" value="CNMP_BINDING_3"/>
    <property type="match status" value="1"/>
</dbReference>
<evidence type="ECO:0000259" key="3">
    <source>
        <dbReference type="PROSITE" id="PS50042"/>
    </source>
</evidence>
<evidence type="ECO:0000313" key="5">
    <source>
        <dbReference type="Proteomes" id="UP000292958"/>
    </source>
</evidence>
<dbReference type="InterPro" id="IPR023753">
    <property type="entry name" value="FAD/NAD-binding_dom"/>
</dbReference>
<dbReference type="SUPFAM" id="SSF51905">
    <property type="entry name" value="FAD/NAD(P)-binding domain"/>
    <property type="match status" value="1"/>
</dbReference>
<keyword evidence="2" id="KW-0560">Oxidoreductase</keyword>
<dbReference type="Proteomes" id="UP000292958">
    <property type="component" value="Unassembled WGS sequence"/>
</dbReference>
<dbReference type="SUPFAM" id="SSF51206">
    <property type="entry name" value="cAMP-binding domain-like"/>
    <property type="match status" value="1"/>
</dbReference>
<evidence type="ECO:0000256" key="1">
    <source>
        <dbReference type="ARBA" id="ARBA00022630"/>
    </source>
</evidence>
<name>A0A4Q7YFL8_9BACT</name>
<dbReference type="Pfam" id="PF00027">
    <property type="entry name" value="cNMP_binding"/>
    <property type="match status" value="1"/>
</dbReference>
<dbReference type="InterPro" id="IPR000595">
    <property type="entry name" value="cNMP-bd_dom"/>
</dbReference>
<dbReference type="Gene3D" id="2.60.120.10">
    <property type="entry name" value="Jelly Rolls"/>
    <property type="match status" value="1"/>
</dbReference>
<sequence length="549" mass="58879">MATFEGLAGMQTLSVPSGAYVKMSPDQLARAARYGIQRNHCTITRLYRQGERAVDFYIVLEGTVQAFWSDAIDGEEHFFSLEPGEFGGELNLLNQRETLVAARALEGSSVLRIPRERFREFLIAEPDIGELVVRTIGQRRQWLVQIGAGGLVLIADGNSSDAEKLARFLEANSYPFRSLDTKRSSEAQAIAQERGLQDADLPAVISGKWMLKRPELRALASKLGILEDVREGITWDVLVVGAGPAGLATAVYAASEGLRTLVLDNYAAGGQAGTSSRIENYLGFSNGISGAELAKQAQVQAEKFGATVAICRTATSIDCSEEPFLVSLDDDSTVAARSVVIATGARYRKLNVASLERFEGAGVHYSVTPIDVHPCLGLPVVMVGGGNSAGQAAMFLSAKGSHVHMLIRGPHLSSTMSDYLVQRIHASKSITLHTCSEVVSLEGANHLSHVTWKSVVTGEKTRFEAEHLFVMIGADPCTTWLRDCVDLDANGFVRTSFGSEVRGLFETSVRGIFAVGDVRSGSVKRVASAVGEGSVVVAAIHRHLGTLGA</sequence>
<dbReference type="PRINTS" id="PR00469">
    <property type="entry name" value="PNDRDTASEII"/>
</dbReference>
<dbReference type="EMBL" id="SHKW01000003">
    <property type="protein sequence ID" value="RZU35241.1"/>
    <property type="molecule type" value="Genomic_DNA"/>
</dbReference>
<gene>
    <name evidence="4" type="ORF">BDD14_6003</name>
</gene>
<proteinExistence type="predicted"/>
<comment type="caution">
    <text evidence="4">The sequence shown here is derived from an EMBL/GenBank/DDBJ whole genome shotgun (WGS) entry which is preliminary data.</text>
</comment>
<keyword evidence="5" id="KW-1185">Reference proteome</keyword>
<evidence type="ECO:0000313" key="4">
    <source>
        <dbReference type="EMBL" id="RZU35241.1"/>
    </source>
</evidence>
<feature type="domain" description="Cyclic nucleotide-binding" evidence="3">
    <location>
        <begin position="46"/>
        <end position="139"/>
    </location>
</feature>
<dbReference type="InterPro" id="IPR014710">
    <property type="entry name" value="RmlC-like_jellyroll"/>
</dbReference>
<dbReference type="Pfam" id="PF07992">
    <property type="entry name" value="Pyr_redox_2"/>
    <property type="match status" value="1"/>
</dbReference>
<keyword evidence="1" id="KW-0285">Flavoprotein</keyword>
<accession>A0A4Q7YFL8</accession>
<dbReference type="AlphaFoldDB" id="A0A4Q7YFL8"/>
<dbReference type="Gene3D" id="3.50.50.60">
    <property type="entry name" value="FAD/NAD(P)-binding domain"/>
    <property type="match status" value="2"/>
</dbReference>
<dbReference type="InterPro" id="IPR018490">
    <property type="entry name" value="cNMP-bd_dom_sf"/>
</dbReference>
<organism evidence="4 5">
    <name type="scientific">Edaphobacter modestus</name>
    <dbReference type="NCBI Taxonomy" id="388466"/>
    <lineage>
        <taxon>Bacteria</taxon>
        <taxon>Pseudomonadati</taxon>
        <taxon>Acidobacteriota</taxon>
        <taxon>Terriglobia</taxon>
        <taxon>Terriglobales</taxon>
        <taxon>Acidobacteriaceae</taxon>
        <taxon>Edaphobacter</taxon>
    </lineage>
</organism>
<dbReference type="CDD" id="cd00038">
    <property type="entry name" value="CAP_ED"/>
    <property type="match status" value="1"/>
</dbReference>
<dbReference type="InterPro" id="IPR036188">
    <property type="entry name" value="FAD/NAD-bd_sf"/>
</dbReference>
<protein>
    <submittedName>
        <fullName evidence="4">Thioredoxin reductase (NADPH)</fullName>
    </submittedName>
</protein>
<dbReference type="PRINTS" id="PR00368">
    <property type="entry name" value="FADPNR"/>
</dbReference>
<dbReference type="SMART" id="SM00100">
    <property type="entry name" value="cNMP"/>
    <property type="match status" value="1"/>
</dbReference>
<dbReference type="OrthoDB" id="109585at2"/>
<evidence type="ECO:0000256" key="2">
    <source>
        <dbReference type="ARBA" id="ARBA00023002"/>
    </source>
</evidence>
<dbReference type="PANTHER" id="PTHR48105">
    <property type="entry name" value="THIOREDOXIN REDUCTASE 1-RELATED-RELATED"/>
    <property type="match status" value="1"/>
</dbReference>
<dbReference type="InterPro" id="IPR050097">
    <property type="entry name" value="Ferredoxin-NADP_redctase_2"/>
</dbReference>
<dbReference type="RefSeq" id="WP_130424511.1">
    <property type="nucleotide sequence ID" value="NZ_SHKW01000003.1"/>
</dbReference>
<reference evidence="4 5" key="1">
    <citation type="submission" date="2019-02" db="EMBL/GenBank/DDBJ databases">
        <title>Genomic Encyclopedia of Archaeal and Bacterial Type Strains, Phase II (KMG-II): from individual species to whole genera.</title>
        <authorList>
            <person name="Goeker M."/>
        </authorList>
    </citation>
    <scope>NUCLEOTIDE SEQUENCE [LARGE SCALE GENOMIC DNA]</scope>
    <source>
        <strain evidence="4 5">DSM 18101</strain>
    </source>
</reference>
<dbReference type="GO" id="GO:0016491">
    <property type="term" value="F:oxidoreductase activity"/>
    <property type="evidence" value="ECO:0007669"/>
    <property type="project" value="UniProtKB-KW"/>
</dbReference>